<dbReference type="GO" id="GO:0003700">
    <property type="term" value="F:DNA-binding transcription factor activity"/>
    <property type="evidence" value="ECO:0007669"/>
    <property type="project" value="InterPro"/>
</dbReference>
<reference evidence="5" key="1">
    <citation type="submission" date="2020-12" db="EMBL/GenBank/DDBJ databases">
        <title>Antrihabitans popcorni sp. nov. and Antrihabitans auranticaus sp. nov., isolated from a larva cave.</title>
        <authorList>
            <person name="Lee S.D."/>
            <person name="Kim I.S."/>
        </authorList>
    </citation>
    <scope>NUCLEOTIDE SEQUENCE</scope>
    <source>
        <strain evidence="5">YC3-6</strain>
    </source>
</reference>
<accession>A0A934NSK5</accession>
<organism evidence="5 6">
    <name type="scientific">Antrihabitans stalagmiti</name>
    <dbReference type="NCBI Taxonomy" id="2799499"/>
    <lineage>
        <taxon>Bacteria</taxon>
        <taxon>Bacillati</taxon>
        <taxon>Actinomycetota</taxon>
        <taxon>Actinomycetes</taxon>
        <taxon>Mycobacteriales</taxon>
        <taxon>Nocardiaceae</taxon>
        <taxon>Antrihabitans</taxon>
    </lineage>
</organism>
<dbReference type="GO" id="GO:0003677">
    <property type="term" value="F:DNA binding"/>
    <property type="evidence" value="ECO:0007669"/>
    <property type="project" value="UniProtKB-KW"/>
</dbReference>
<keyword evidence="1" id="KW-0805">Transcription regulation</keyword>
<dbReference type="SUPFAM" id="SSF46785">
    <property type="entry name" value="Winged helix' DNA-binding domain"/>
    <property type="match status" value="1"/>
</dbReference>
<dbReference type="AlphaFoldDB" id="A0A934NSK5"/>
<dbReference type="PROSITE" id="PS50987">
    <property type="entry name" value="HTH_ARSR_2"/>
    <property type="match status" value="1"/>
</dbReference>
<dbReference type="Pfam" id="PF01022">
    <property type="entry name" value="HTH_5"/>
    <property type="match status" value="1"/>
</dbReference>
<keyword evidence="2" id="KW-0238">DNA-binding</keyword>
<evidence type="ECO:0000313" key="6">
    <source>
        <dbReference type="Proteomes" id="UP000655868"/>
    </source>
</evidence>
<dbReference type="InterPro" id="IPR036388">
    <property type="entry name" value="WH-like_DNA-bd_sf"/>
</dbReference>
<evidence type="ECO:0000256" key="3">
    <source>
        <dbReference type="ARBA" id="ARBA00023163"/>
    </source>
</evidence>
<sequence length="117" mass="13025">MPNSSQPLYRMKADFFKTLGHPVRIRVLELLSEHERTVSDMLGEVGIEPSNLSQQLSVLRRAGLVTARRDGLFVTYALASPRVSELLAVAREILLGVVVSQAETLGEIDEKPIKERL</sequence>
<dbReference type="Proteomes" id="UP000655868">
    <property type="component" value="Unassembled WGS sequence"/>
</dbReference>
<dbReference type="CDD" id="cd00090">
    <property type="entry name" value="HTH_ARSR"/>
    <property type="match status" value="1"/>
</dbReference>
<dbReference type="PANTHER" id="PTHR43132">
    <property type="entry name" value="ARSENICAL RESISTANCE OPERON REPRESSOR ARSR-RELATED"/>
    <property type="match status" value="1"/>
</dbReference>
<dbReference type="PRINTS" id="PR00778">
    <property type="entry name" value="HTHARSR"/>
</dbReference>
<evidence type="ECO:0000256" key="2">
    <source>
        <dbReference type="ARBA" id="ARBA00023125"/>
    </source>
</evidence>
<dbReference type="InterPro" id="IPR036390">
    <property type="entry name" value="WH_DNA-bd_sf"/>
</dbReference>
<protein>
    <submittedName>
        <fullName evidence="5">Winged helix-turn-helix transcriptional regulator</fullName>
    </submittedName>
</protein>
<evidence type="ECO:0000256" key="1">
    <source>
        <dbReference type="ARBA" id="ARBA00023015"/>
    </source>
</evidence>
<comment type="caution">
    <text evidence="5">The sequence shown here is derived from an EMBL/GenBank/DDBJ whole genome shotgun (WGS) entry which is preliminary data.</text>
</comment>
<keyword evidence="6" id="KW-1185">Reference proteome</keyword>
<evidence type="ECO:0000313" key="5">
    <source>
        <dbReference type="EMBL" id="MBJ8340723.1"/>
    </source>
</evidence>
<feature type="domain" description="HTH arsR-type" evidence="4">
    <location>
        <begin position="4"/>
        <end position="98"/>
    </location>
</feature>
<dbReference type="Gene3D" id="1.10.10.10">
    <property type="entry name" value="Winged helix-like DNA-binding domain superfamily/Winged helix DNA-binding domain"/>
    <property type="match status" value="1"/>
</dbReference>
<dbReference type="PANTHER" id="PTHR43132:SF2">
    <property type="entry name" value="ARSENICAL RESISTANCE OPERON REPRESSOR ARSR-RELATED"/>
    <property type="match status" value="1"/>
</dbReference>
<dbReference type="InterPro" id="IPR001845">
    <property type="entry name" value="HTH_ArsR_DNA-bd_dom"/>
</dbReference>
<gene>
    <name evidence="5" type="ORF">JGU71_17665</name>
</gene>
<dbReference type="NCBIfam" id="NF033788">
    <property type="entry name" value="HTH_metalloreg"/>
    <property type="match status" value="1"/>
</dbReference>
<name>A0A934NSK5_9NOCA</name>
<proteinExistence type="predicted"/>
<dbReference type="InterPro" id="IPR011991">
    <property type="entry name" value="ArsR-like_HTH"/>
</dbReference>
<dbReference type="InterPro" id="IPR051011">
    <property type="entry name" value="Metal_resp_trans_reg"/>
</dbReference>
<dbReference type="EMBL" id="JAEMNV010000005">
    <property type="protein sequence ID" value="MBJ8340723.1"/>
    <property type="molecule type" value="Genomic_DNA"/>
</dbReference>
<evidence type="ECO:0000259" key="4">
    <source>
        <dbReference type="PROSITE" id="PS50987"/>
    </source>
</evidence>
<keyword evidence="3" id="KW-0804">Transcription</keyword>
<dbReference type="RefSeq" id="WP_199705587.1">
    <property type="nucleotide sequence ID" value="NZ_JAEMNV010000005.1"/>
</dbReference>
<dbReference type="SMART" id="SM00418">
    <property type="entry name" value="HTH_ARSR"/>
    <property type="match status" value="1"/>
</dbReference>